<proteinExistence type="predicted"/>
<dbReference type="PROSITE" id="PS50943">
    <property type="entry name" value="HTH_CROC1"/>
    <property type="match status" value="1"/>
</dbReference>
<dbReference type="CDD" id="cd00093">
    <property type="entry name" value="HTH_XRE"/>
    <property type="match status" value="1"/>
</dbReference>
<dbReference type="Pfam" id="PF13560">
    <property type="entry name" value="HTH_31"/>
    <property type="match status" value="1"/>
</dbReference>
<dbReference type="RefSeq" id="WP_390321026.1">
    <property type="nucleotide sequence ID" value="NZ_JBHSPB010000030.1"/>
</dbReference>
<evidence type="ECO:0000259" key="2">
    <source>
        <dbReference type="PROSITE" id="PS50943"/>
    </source>
</evidence>
<reference evidence="4" key="1">
    <citation type="journal article" date="2019" name="Int. J. Syst. Evol. Microbiol.">
        <title>The Global Catalogue of Microorganisms (GCM) 10K type strain sequencing project: providing services to taxonomists for standard genome sequencing and annotation.</title>
        <authorList>
            <consortium name="The Broad Institute Genomics Platform"/>
            <consortium name="The Broad Institute Genome Sequencing Center for Infectious Disease"/>
            <person name="Wu L."/>
            <person name="Ma J."/>
        </authorList>
    </citation>
    <scope>NUCLEOTIDE SEQUENCE [LARGE SCALE GENOMIC DNA]</scope>
    <source>
        <strain evidence="4">CGMCC 4.7304</strain>
    </source>
</reference>
<feature type="region of interest" description="Disordered" evidence="1">
    <location>
        <begin position="41"/>
        <end position="71"/>
    </location>
</feature>
<protein>
    <submittedName>
        <fullName evidence="3">Helix-turn-helix domain-containing protein</fullName>
    </submittedName>
</protein>
<dbReference type="Gene3D" id="1.10.260.40">
    <property type="entry name" value="lambda repressor-like DNA-binding domains"/>
    <property type="match status" value="1"/>
</dbReference>
<organism evidence="3 4">
    <name type="scientific">Streptomyces gamaensis</name>
    <dbReference type="NCBI Taxonomy" id="1763542"/>
    <lineage>
        <taxon>Bacteria</taxon>
        <taxon>Bacillati</taxon>
        <taxon>Actinomycetota</taxon>
        <taxon>Actinomycetes</taxon>
        <taxon>Kitasatosporales</taxon>
        <taxon>Streptomycetaceae</taxon>
        <taxon>Streptomyces</taxon>
    </lineage>
</organism>
<feature type="domain" description="HTH cro/C1-type" evidence="2">
    <location>
        <begin position="27"/>
        <end position="63"/>
    </location>
</feature>
<dbReference type="EMBL" id="JBHSPB010000030">
    <property type="protein sequence ID" value="MFC5724564.1"/>
    <property type="molecule type" value="Genomic_DNA"/>
</dbReference>
<evidence type="ECO:0000313" key="4">
    <source>
        <dbReference type="Proteomes" id="UP001596083"/>
    </source>
</evidence>
<feature type="region of interest" description="Disordered" evidence="1">
    <location>
        <begin position="1"/>
        <end position="21"/>
    </location>
</feature>
<evidence type="ECO:0000256" key="1">
    <source>
        <dbReference type="SAM" id="MobiDB-lite"/>
    </source>
</evidence>
<feature type="compositionally biased region" description="Low complexity" evidence="1">
    <location>
        <begin position="11"/>
        <end position="21"/>
    </location>
</feature>
<sequence length="71" mass="7606">MDARQPRACESADPASGPGAADAATRLRTLRQQCGVSLNEPARMTFGTKGYLSKVENGEKPPTRQHLHSSP</sequence>
<evidence type="ECO:0000313" key="3">
    <source>
        <dbReference type="EMBL" id="MFC5724564.1"/>
    </source>
</evidence>
<gene>
    <name evidence="3" type="ORF">ACFP1Z_30860</name>
</gene>
<dbReference type="SUPFAM" id="SSF47413">
    <property type="entry name" value="lambda repressor-like DNA-binding domains"/>
    <property type="match status" value="1"/>
</dbReference>
<dbReference type="InterPro" id="IPR010982">
    <property type="entry name" value="Lambda_DNA-bd_dom_sf"/>
</dbReference>
<comment type="caution">
    <text evidence="3">The sequence shown here is derived from an EMBL/GenBank/DDBJ whole genome shotgun (WGS) entry which is preliminary data.</text>
</comment>
<dbReference type="InterPro" id="IPR001387">
    <property type="entry name" value="Cro/C1-type_HTH"/>
</dbReference>
<name>A0ABW0ZAP4_9ACTN</name>
<accession>A0ABW0ZAP4</accession>
<dbReference type="Proteomes" id="UP001596083">
    <property type="component" value="Unassembled WGS sequence"/>
</dbReference>
<keyword evidence="4" id="KW-1185">Reference proteome</keyword>